<dbReference type="InterPro" id="IPR017853">
    <property type="entry name" value="GH"/>
</dbReference>
<evidence type="ECO:0000256" key="3">
    <source>
        <dbReference type="PROSITE-ProRule" id="PRU01353"/>
    </source>
</evidence>
<comment type="similarity">
    <text evidence="3">Belongs to the glycosyl hydrolase 84 family.</text>
</comment>
<dbReference type="Proteomes" id="UP000095463">
    <property type="component" value="Unassembled WGS sequence"/>
</dbReference>
<dbReference type="GO" id="GO:0015929">
    <property type="term" value="F:hexosaminidase activity"/>
    <property type="evidence" value="ECO:0007669"/>
    <property type="project" value="UniProtKB-ARBA"/>
</dbReference>
<keyword evidence="2 3" id="KW-0326">Glycosidase</keyword>
<dbReference type="PANTHER" id="PTHR13170:SF16">
    <property type="entry name" value="PROTEIN O-GLCNACASE"/>
    <property type="match status" value="1"/>
</dbReference>
<evidence type="ECO:0000259" key="4">
    <source>
        <dbReference type="PROSITE" id="PS52009"/>
    </source>
</evidence>
<name>A0A1E5XWM9_9HYPH</name>
<dbReference type="GO" id="GO:1901135">
    <property type="term" value="P:carbohydrate derivative metabolic process"/>
    <property type="evidence" value="ECO:0007669"/>
    <property type="project" value="UniProtKB-ARBA"/>
</dbReference>
<evidence type="ECO:0000313" key="6">
    <source>
        <dbReference type="Proteomes" id="UP000095463"/>
    </source>
</evidence>
<dbReference type="PROSITE" id="PS52009">
    <property type="entry name" value="GH84"/>
    <property type="match status" value="1"/>
</dbReference>
<dbReference type="PANTHER" id="PTHR13170">
    <property type="entry name" value="O-GLCNACASE"/>
    <property type="match status" value="1"/>
</dbReference>
<comment type="caution">
    <text evidence="5">The sequence shown here is derived from an EMBL/GenBank/DDBJ whole genome shotgun (WGS) entry which is preliminary data.</text>
</comment>
<keyword evidence="1 3" id="KW-0378">Hydrolase</keyword>
<dbReference type="Pfam" id="PF07555">
    <property type="entry name" value="NAGidase"/>
    <property type="match status" value="1"/>
</dbReference>
<organism evidence="5 6">
    <name type="scientific">Devosia insulae DS-56</name>
    <dbReference type="NCBI Taxonomy" id="1116389"/>
    <lineage>
        <taxon>Bacteria</taxon>
        <taxon>Pseudomonadati</taxon>
        <taxon>Pseudomonadota</taxon>
        <taxon>Alphaproteobacteria</taxon>
        <taxon>Hyphomicrobiales</taxon>
        <taxon>Devosiaceae</taxon>
        <taxon>Devosia</taxon>
    </lineage>
</organism>
<dbReference type="Gene3D" id="1.20.58.240">
    <property type="entry name" value="STAT, domain 1"/>
    <property type="match status" value="1"/>
</dbReference>
<dbReference type="RefSeq" id="WP_069907848.1">
    <property type="nucleotide sequence ID" value="NZ_LAJE02000043.1"/>
</dbReference>
<feature type="active site" description="Proton donor" evidence="3">
    <location>
        <position position="158"/>
    </location>
</feature>
<dbReference type="InterPro" id="IPR011496">
    <property type="entry name" value="O-GlcNAcase_cat"/>
</dbReference>
<evidence type="ECO:0000256" key="2">
    <source>
        <dbReference type="ARBA" id="ARBA00023295"/>
    </source>
</evidence>
<evidence type="ECO:0000313" key="5">
    <source>
        <dbReference type="EMBL" id="OEO33008.1"/>
    </source>
</evidence>
<keyword evidence="6" id="KW-1185">Reference proteome</keyword>
<dbReference type="AlphaFoldDB" id="A0A1E5XWM9"/>
<gene>
    <name evidence="5" type="ORF">VW23_008675</name>
</gene>
<dbReference type="Gene3D" id="3.20.20.80">
    <property type="entry name" value="Glycosidases"/>
    <property type="match status" value="1"/>
</dbReference>
<proteinExistence type="inferred from homology"/>
<dbReference type="SUPFAM" id="SSF51445">
    <property type="entry name" value="(Trans)glycosidases"/>
    <property type="match status" value="1"/>
</dbReference>
<dbReference type="OrthoDB" id="9760892at2"/>
<reference evidence="5 6" key="1">
    <citation type="journal article" date="2015" name="Genome Announc.">
        <title>Genome Assemblies of Three Soil-Associated Devosia species: D. insulae, D. limi, and D. soli.</title>
        <authorList>
            <person name="Hassan Y.I."/>
            <person name="Lepp D."/>
            <person name="Zhou T."/>
        </authorList>
    </citation>
    <scope>NUCLEOTIDE SEQUENCE [LARGE SCALE GENOMIC DNA]</scope>
    <source>
        <strain evidence="5 6">DS-56</strain>
    </source>
</reference>
<dbReference type="InterPro" id="IPR051822">
    <property type="entry name" value="Glycosyl_Hydrolase_84"/>
</dbReference>
<evidence type="ECO:0000256" key="1">
    <source>
        <dbReference type="ARBA" id="ARBA00022801"/>
    </source>
</evidence>
<protein>
    <recommendedName>
        <fullName evidence="4">GH84 domain-containing protein</fullName>
    </recommendedName>
</protein>
<feature type="domain" description="GH84" evidence="4">
    <location>
        <begin position="43"/>
        <end position="322"/>
    </location>
</feature>
<dbReference type="EMBL" id="LAJE02000043">
    <property type="protein sequence ID" value="OEO33008.1"/>
    <property type="molecule type" value="Genomic_DNA"/>
</dbReference>
<sequence length="493" mass="55281">MGTVHDFPSVTASPPGLSGWSLDVLLDQPDRQGAGRAKASTTFLSGVIEGFYGRAWTHPQRVEMLDWIANAGMNSFVYGPKDDIKIRARWRELYNAAEAAALQELVDAARARKLIFMVAIAPCLDVVYSDASDLEALKRRLDQLLDLGVTHFALLFDDIPRTMMPADERAFPSFAAAQSYFANEAFKHVRARAPGAAVLFCPTEYCAAFAGHDVPGSSYLNSIGAELHPEIGVFWTGPDIVSKTISAESLIEVGRVLRRKPVIWENFHANDYDIRRVYAGPLGGRHADILPLIDGIITNPNNEFEANFVPVHATGAFAAGSDDEASAFALALKAWQPRFRLAFTGQTETLTVEEIRLLGELFYQPFHCGPQVEGLLQSARRLMSEKRPDVRNESWQEGHEALVQFRDRITALFHRMTELENRDLFYAFHPYLWEAREEMTHLVTYLDWLAGDPPRGADFPDKDRIYNFYRQGFTVAVQELLPRDGSGRYRHGA</sequence>
<accession>A0A1E5XWM9</accession>